<proteinExistence type="predicted"/>
<keyword evidence="1" id="KW-0472">Membrane</keyword>
<gene>
    <name evidence="2" type="ORF">H9895_08040</name>
</gene>
<dbReference type="Proteomes" id="UP000823937">
    <property type="component" value="Unassembled WGS sequence"/>
</dbReference>
<keyword evidence="1" id="KW-1133">Transmembrane helix</keyword>
<organism evidence="2 3">
    <name type="scientific">Candidatus Pseudogracilibacillus intestinigallinarum</name>
    <dbReference type="NCBI Taxonomy" id="2838742"/>
    <lineage>
        <taxon>Bacteria</taxon>
        <taxon>Bacillati</taxon>
        <taxon>Bacillota</taxon>
        <taxon>Bacilli</taxon>
        <taxon>Bacillales</taxon>
        <taxon>Bacillaceae</taxon>
        <taxon>Pseudogracilibacillus</taxon>
    </lineage>
</organism>
<sequence>MNRNGFTFIEALVSLNIIIFISLTVAPLLTLVMQERVNALLKRDVAYVLYEDLLYRANGNDGTMYYEKSIQQTNVQFTFQLENEHMRGCANWENKKARKETFCLYSDHK</sequence>
<keyword evidence="1" id="KW-0812">Transmembrane</keyword>
<evidence type="ECO:0000313" key="2">
    <source>
        <dbReference type="EMBL" id="HIV75009.1"/>
    </source>
</evidence>
<dbReference type="EMBL" id="DXHX01000123">
    <property type="protein sequence ID" value="HIV75009.1"/>
    <property type="molecule type" value="Genomic_DNA"/>
</dbReference>
<evidence type="ECO:0000313" key="3">
    <source>
        <dbReference type="Proteomes" id="UP000823937"/>
    </source>
</evidence>
<protein>
    <submittedName>
        <fullName evidence="2">Type II secretion system GspH family protein</fullName>
    </submittedName>
</protein>
<feature type="transmembrane region" description="Helical" evidence="1">
    <location>
        <begin position="12"/>
        <end position="33"/>
    </location>
</feature>
<comment type="caution">
    <text evidence="2">The sequence shown here is derived from an EMBL/GenBank/DDBJ whole genome shotgun (WGS) entry which is preliminary data.</text>
</comment>
<dbReference type="AlphaFoldDB" id="A0A9D1TK07"/>
<reference evidence="2" key="2">
    <citation type="submission" date="2021-04" db="EMBL/GenBank/DDBJ databases">
        <authorList>
            <person name="Gilroy R."/>
        </authorList>
    </citation>
    <scope>NUCLEOTIDE SEQUENCE</scope>
    <source>
        <strain evidence="2">CHK169-2315</strain>
    </source>
</reference>
<accession>A0A9D1TK07</accession>
<reference evidence="2" key="1">
    <citation type="journal article" date="2021" name="PeerJ">
        <title>Extensive microbial diversity within the chicken gut microbiome revealed by metagenomics and culture.</title>
        <authorList>
            <person name="Gilroy R."/>
            <person name="Ravi A."/>
            <person name="Getino M."/>
            <person name="Pursley I."/>
            <person name="Horton D.L."/>
            <person name="Alikhan N.F."/>
            <person name="Baker D."/>
            <person name="Gharbi K."/>
            <person name="Hall N."/>
            <person name="Watson M."/>
            <person name="Adriaenssens E.M."/>
            <person name="Foster-Nyarko E."/>
            <person name="Jarju S."/>
            <person name="Secka A."/>
            <person name="Antonio M."/>
            <person name="Oren A."/>
            <person name="Chaudhuri R.R."/>
            <person name="La Ragione R."/>
            <person name="Hildebrand F."/>
            <person name="Pallen M.J."/>
        </authorList>
    </citation>
    <scope>NUCLEOTIDE SEQUENCE</scope>
    <source>
        <strain evidence="2">CHK169-2315</strain>
    </source>
</reference>
<evidence type="ECO:0000256" key="1">
    <source>
        <dbReference type="SAM" id="Phobius"/>
    </source>
</evidence>
<name>A0A9D1TK07_9BACI</name>